<evidence type="ECO:0000259" key="1">
    <source>
        <dbReference type="Pfam" id="PF04326"/>
    </source>
</evidence>
<dbReference type="RefSeq" id="WP_379145378.1">
    <property type="nucleotide sequence ID" value="NZ_JBHUEN010000053.1"/>
</dbReference>
<comment type="caution">
    <text evidence="2">The sequence shown here is derived from an EMBL/GenBank/DDBJ whole genome shotgun (WGS) entry which is preliminary data.</text>
</comment>
<dbReference type="Gene3D" id="3.30.950.30">
    <property type="entry name" value="Schlafen, AAA domain"/>
    <property type="match status" value="1"/>
</dbReference>
<accession>A0ABW4RCE6</accession>
<evidence type="ECO:0000313" key="3">
    <source>
        <dbReference type="Proteomes" id="UP001597213"/>
    </source>
</evidence>
<dbReference type="EMBL" id="JBHUEN010000053">
    <property type="protein sequence ID" value="MFD1883780.1"/>
    <property type="molecule type" value="Genomic_DNA"/>
</dbReference>
<dbReference type="Proteomes" id="UP001597213">
    <property type="component" value="Unassembled WGS sequence"/>
</dbReference>
<reference evidence="3" key="1">
    <citation type="journal article" date="2019" name="Int. J. Syst. Evol. Microbiol.">
        <title>The Global Catalogue of Microorganisms (GCM) 10K type strain sequencing project: providing services to taxonomists for standard genome sequencing and annotation.</title>
        <authorList>
            <consortium name="The Broad Institute Genomics Platform"/>
            <consortium name="The Broad Institute Genome Sequencing Center for Infectious Disease"/>
            <person name="Wu L."/>
            <person name="Ma J."/>
        </authorList>
    </citation>
    <scope>NUCLEOTIDE SEQUENCE [LARGE SCALE GENOMIC DNA]</scope>
    <source>
        <strain evidence="3">CCUG 56029</strain>
    </source>
</reference>
<dbReference type="Pfam" id="PF04326">
    <property type="entry name" value="SLFN_AlbA_2"/>
    <property type="match status" value="1"/>
</dbReference>
<keyword evidence="3" id="KW-1185">Reference proteome</keyword>
<proteinExistence type="predicted"/>
<name>A0ABW4RCE6_9RHOB</name>
<evidence type="ECO:0000313" key="2">
    <source>
        <dbReference type="EMBL" id="MFD1883780.1"/>
    </source>
</evidence>
<protein>
    <submittedName>
        <fullName evidence="2">Helix-turn-helix domain-containing protein</fullName>
    </submittedName>
</protein>
<dbReference type="InterPro" id="IPR007421">
    <property type="entry name" value="Schlafen_AlbA_2_dom"/>
</dbReference>
<dbReference type="InterPro" id="IPR038461">
    <property type="entry name" value="Schlafen_AlbA_2_dom_sf"/>
</dbReference>
<organism evidence="2 3">
    <name type="scientific">Paracoccus pacificus</name>
    <dbReference type="NCBI Taxonomy" id="1463598"/>
    <lineage>
        <taxon>Bacteria</taxon>
        <taxon>Pseudomonadati</taxon>
        <taxon>Pseudomonadota</taxon>
        <taxon>Alphaproteobacteria</taxon>
        <taxon>Rhodobacterales</taxon>
        <taxon>Paracoccaceae</taxon>
        <taxon>Paracoccus</taxon>
    </lineage>
</organism>
<feature type="domain" description="Schlafen AlbA-2" evidence="1">
    <location>
        <begin position="17"/>
        <end position="142"/>
    </location>
</feature>
<gene>
    <name evidence="2" type="ORF">ACFSCT_18880</name>
</gene>
<sequence>MPLSAEHRKTLLYYRQESLSLELKSIIDLRSREGQAKLIKAVHALYNRNGGVLLIGFSNSGEAVGLAQEILSEYTQDNAQTIISRHSTPLIEIELDFLEADNFKCPVIIVPSGVRIPISVKRGLTDQSDGTTHLKVGEVYFRTLSANGTPSSALFKTTDFSELLDVCFRNRGAEIIQLLRDVQWASMKNNESEVTDEEIGRSSLADFDKFFQAELEASPLAQDRIWLLKALTMKVAVTPLSPLTQRSPTEQLLNRVRSSNPNYTGWPVWLDSRGFHDQSTRPHVTNNGWNTLFNRDGWDGSPELEMLRVEPSGRLFLRRVLQDDLNTERPRGTVLDPLLLTHRVVEVIAAGTSILRGIGVDEETDAIFAFEWSGLSGRQLNAWTDITAYFRDQRAHDNSAVSIVRVPVSTSPWEVADFVAKAVDPLFALFEGFEMPKFNIEQMVSRVVKNSL</sequence>